<organism evidence="1 2">
    <name type="scientific">Haematococcus lacustris</name>
    <name type="common">Green alga</name>
    <name type="synonym">Haematococcus pluvialis</name>
    <dbReference type="NCBI Taxonomy" id="44745"/>
    <lineage>
        <taxon>Eukaryota</taxon>
        <taxon>Viridiplantae</taxon>
        <taxon>Chlorophyta</taxon>
        <taxon>core chlorophytes</taxon>
        <taxon>Chlorophyceae</taxon>
        <taxon>CS clade</taxon>
        <taxon>Chlamydomonadales</taxon>
        <taxon>Haematococcaceae</taxon>
        <taxon>Haematococcus</taxon>
    </lineage>
</organism>
<protein>
    <submittedName>
        <fullName evidence="1">ABC transporter domain-containing protein</fullName>
    </submittedName>
</protein>
<evidence type="ECO:0000313" key="2">
    <source>
        <dbReference type="Proteomes" id="UP000485058"/>
    </source>
</evidence>
<dbReference type="AlphaFoldDB" id="A0A699ZU81"/>
<sequence length="72" mass="8339">MYLPCSQYFGFPISAVLAWGSPWYSYINFARYAWGATMINQFEHNDIMYIGGMTVLEYFGFDGVRSKWTNVG</sequence>
<accession>A0A699ZU81</accession>
<reference evidence="1 2" key="1">
    <citation type="submission" date="2020-02" db="EMBL/GenBank/DDBJ databases">
        <title>Draft genome sequence of Haematococcus lacustris strain NIES-144.</title>
        <authorList>
            <person name="Morimoto D."/>
            <person name="Nakagawa S."/>
            <person name="Yoshida T."/>
            <person name="Sawayama S."/>
        </authorList>
    </citation>
    <scope>NUCLEOTIDE SEQUENCE [LARGE SCALE GENOMIC DNA]</scope>
    <source>
        <strain evidence="1 2">NIES-144</strain>
    </source>
</reference>
<evidence type="ECO:0000313" key="1">
    <source>
        <dbReference type="EMBL" id="GFH22314.1"/>
    </source>
</evidence>
<keyword evidence="2" id="KW-1185">Reference proteome</keyword>
<name>A0A699ZU81_HAELA</name>
<dbReference type="EMBL" id="BLLF01002012">
    <property type="protein sequence ID" value="GFH22314.1"/>
    <property type="molecule type" value="Genomic_DNA"/>
</dbReference>
<dbReference type="Proteomes" id="UP000485058">
    <property type="component" value="Unassembled WGS sequence"/>
</dbReference>
<proteinExistence type="predicted"/>
<comment type="caution">
    <text evidence="1">The sequence shown here is derived from an EMBL/GenBank/DDBJ whole genome shotgun (WGS) entry which is preliminary data.</text>
</comment>
<gene>
    <name evidence="1" type="ORF">HaLaN_19762</name>
</gene>